<name>A0ABD2UJ28_9SOLN</name>
<sequence>MKSFIIKFLTCTFLEFLDAYVMPPNQMSLTNSPLNLSLQFSWVIPTLKKVTDFMKLLLVPFLSTEMLRFEKLFFPSNILNTLFLILFLLSHPYCFPTPLSPLPHPTDDCFPIPSSDPHHTSSLLSFSSSALQTVAPPILPLPSLVPQRRSSRSIKPPIWHTDYITSSMTPHPISTSLSYSNLTFSYRSYLSTLSSSMTEPSFFAQAANDSGWIFSMDQEIQALSDNNTWEIVDLPLGKVPIGYKWVYKIKYKADGSVGRFKARLVAKGFTQ</sequence>
<evidence type="ECO:0000259" key="2">
    <source>
        <dbReference type="Pfam" id="PF07727"/>
    </source>
</evidence>
<dbReference type="EMBL" id="JBJKTR010000005">
    <property type="protein sequence ID" value="KAL3367917.1"/>
    <property type="molecule type" value="Genomic_DNA"/>
</dbReference>
<dbReference type="AlphaFoldDB" id="A0ABD2UJ28"/>
<dbReference type="EMBL" id="JBJKTR010000005">
    <property type="protein sequence ID" value="KAL3367918.1"/>
    <property type="molecule type" value="Genomic_DNA"/>
</dbReference>
<keyword evidence="4" id="KW-1185">Reference proteome</keyword>
<dbReference type="Pfam" id="PF07727">
    <property type="entry name" value="RVT_2"/>
    <property type="match status" value="1"/>
</dbReference>
<dbReference type="InterPro" id="IPR013103">
    <property type="entry name" value="RVT_2"/>
</dbReference>
<gene>
    <name evidence="3" type="ORF">AABB24_009002</name>
</gene>
<comment type="caution">
    <text evidence="3">The sequence shown here is derived from an EMBL/GenBank/DDBJ whole genome shotgun (WGS) entry which is preliminary data.</text>
</comment>
<feature type="domain" description="Reverse transcriptase Ty1/copia-type" evidence="2">
    <location>
        <begin position="226"/>
        <end position="271"/>
    </location>
</feature>
<protein>
    <recommendedName>
        <fullName evidence="2">Reverse transcriptase Ty1/copia-type domain-containing protein</fullName>
    </recommendedName>
</protein>
<proteinExistence type="predicted"/>
<evidence type="ECO:0000256" key="1">
    <source>
        <dbReference type="SAM" id="SignalP"/>
    </source>
</evidence>
<accession>A0ABD2UJ28</accession>
<organism evidence="3 4">
    <name type="scientific">Solanum stoloniferum</name>
    <dbReference type="NCBI Taxonomy" id="62892"/>
    <lineage>
        <taxon>Eukaryota</taxon>
        <taxon>Viridiplantae</taxon>
        <taxon>Streptophyta</taxon>
        <taxon>Embryophyta</taxon>
        <taxon>Tracheophyta</taxon>
        <taxon>Spermatophyta</taxon>
        <taxon>Magnoliopsida</taxon>
        <taxon>eudicotyledons</taxon>
        <taxon>Gunneridae</taxon>
        <taxon>Pentapetalae</taxon>
        <taxon>asterids</taxon>
        <taxon>lamiids</taxon>
        <taxon>Solanales</taxon>
        <taxon>Solanaceae</taxon>
        <taxon>Solanoideae</taxon>
        <taxon>Solaneae</taxon>
        <taxon>Solanum</taxon>
    </lineage>
</organism>
<evidence type="ECO:0000313" key="4">
    <source>
        <dbReference type="Proteomes" id="UP001627284"/>
    </source>
</evidence>
<dbReference type="Proteomes" id="UP001627284">
    <property type="component" value="Unassembled WGS sequence"/>
</dbReference>
<reference evidence="3 4" key="1">
    <citation type="submission" date="2024-05" db="EMBL/GenBank/DDBJ databases">
        <title>De novo assembly of an allotetraploid wild potato.</title>
        <authorList>
            <person name="Hosaka A.J."/>
        </authorList>
    </citation>
    <scope>NUCLEOTIDE SEQUENCE [LARGE SCALE GENOMIC DNA]</scope>
    <source>
        <tissue evidence="3">Young leaves</tissue>
    </source>
</reference>
<evidence type="ECO:0000313" key="3">
    <source>
        <dbReference type="EMBL" id="KAL3367917.1"/>
    </source>
</evidence>
<keyword evidence="1" id="KW-0732">Signal</keyword>
<feature type="signal peptide" evidence="1">
    <location>
        <begin position="1"/>
        <end position="19"/>
    </location>
</feature>
<feature type="chain" id="PRO_5044724560" description="Reverse transcriptase Ty1/copia-type domain-containing protein" evidence="1">
    <location>
        <begin position="20"/>
        <end position="271"/>
    </location>
</feature>